<proteinExistence type="predicted"/>
<dbReference type="InterPro" id="IPR011990">
    <property type="entry name" value="TPR-like_helical_dom_sf"/>
</dbReference>
<dbReference type="AlphaFoldDB" id="A0A8H4M018"/>
<name>A0A8H4M018_9HYPO</name>
<evidence type="ECO:0000256" key="3">
    <source>
        <dbReference type="SAM" id="MobiDB-lite"/>
    </source>
</evidence>
<feature type="compositionally biased region" description="Polar residues" evidence="3">
    <location>
        <begin position="7"/>
        <end position="18"/>
    </location>
</feature>
<organism evidence="4 5">
    <name type="scientific">Ophiocordyceps sinensis</name>
    <dbReference type="NCBI Taxonomy" id="72228"/>
    <lineage>
        <taxon>Eukaryota</taxon>
        <taxon>Fungi</taxon>
        <taxon>Dikarya</taxon>
        <taxon>Ascomycota</taxon>
        <taxon>Pezizomycotina</taxon>
        <taxon>Sordariomycetes</taxon>
        <taxon>Hypocreomycetidae</taxon>
        <taxon>Hypocreales</taxon>
        <taxon>Ophiocordycipitaceae</taxon>
        <taxon>Ophiocordyceps</taxon>
    </lineage>
</organism>
<dbReference type="PROSITE" id="PS51375">
    <property type="entry name" value="PPR"/>
    <property type="match status" value="1"/>
</dbReference>
<sequence>MNRAQLRGQTVPASTDAKSWQYDGEPGNALSAILQSSHSEQQAKEPPIRSQIYDDVIPSRQAKASSLPGGPQSSQAQTLKTDGSSDESQPTGHHPRPLQNERPRPSTSAVIRTFKESSHVIPGRLSPEAWQRSRIRQSLYKQWGFIRHQHPPSEVLPARRAFKSWKIKLSHVLDPVDPSSWSWLEHGRWLFELNTVAAMRKAWESRDQATRRQAWPLVMLSTMHLCPDKASMVLDATLDPVLPGYAIHDVLLFVVHRFRLEASLTIREQTIKADEMLDLASKVVEDMPPSHIPFGQRTFGLLARKLPCEQVDELYTILWRNGCRLHANTLLQFASKFAHDVAHKASAYDILEMLADDGMDLNDERPASVITSLLHCQTPQNGDEHQSRPFSPTEALQSLVEKGLSPNAINATAFLDSLCQQSDVEEAIRLALLFAECGTQLDTKTWVTVFRGAKNSLKVANVVKALDVAKAANAPYVDVLNNLLHTIFCFADAESRERQRPPPWTMPLFEPMLDVYAKKFNIEPLQWWLPDLLPAALAQNSHCQHPGARGGHGQAWAFPHSVVPVVNEFFSSGAQSRMQPNMTTIAIMLRSYLKSMRSPHDLVSFYDFFKSRLEEQGERGRLARELIKNQGSLIHDAFILAMTEHRPLARQALRVFGDMLKDHLKTGPDNGHRARVEYAKDVTAPVHPCPSVLTFTIILRGLMTHGKHVLADEVVMVMDELGVRANLVTWNTLVKGHASLQNVERTVATLQAMEAAGFHSDTFTFRAFAKLGNQSKALKMLESILDENQRKMMAEGPEPFTMEEYT</sequence>
<dbReference type="InterPro" id="IPR002885">
    <property type="entry name" value="PPR_rpt"/>
</dbReference>
<gene>
    <name evidence="4" type="ORF">G6O67_004408</name>
</gene>
<feature type="region of interest" description="Disordered" evidence="3">
    <location>
        <begin position="1"/>
        <end position="107"/>
    </location>
</feature>
<keyword evidence="1" id="KW-0677">Repeat</keyword>
<evidence type="ECO:0000313" key="5">
    <source>
        <dbReference type="Proteomes" id="UP000557566"/>
    </source>
</evidence>
<reference evidence="4 5" key="1">
    <citation type="journal article" date="2020" name="Genome Biol. Evol.">
        <title>A new high-quality draft genome assembly of the Chinese cordyceps Ophiocordyceps sinensis.</title>
        <authorList>
            <person name="Shu R."/>
            <person name="Zhang J."/>
            <person name="Meng Q."/>
            <person name="Zhang H."/>
            <person name="Zhou G."/>
            <person name="Li M."/>
            <person name="Wu P."/>
            <person name="Zhao Y."/>
            <person name="Chen C."/>
            <person name="Qin Q."/>
        </authorList>
    </citation>
    <scope>NUCLEOTIDE SEQUENCE [LARGE SCALE GENOMIC DNA]</scope>
    <source>
        <strain evidence="4 5">IOZ07</strain>
    </source>
</reference>
<comment type="caution">
    <text evidence="4">The sequence shown here is derived from an EMBL/GenBank/DDBJ whole genome shotgun (WGS) entry which is preliminary data.</text>
</comment>
<evidence type="ECO:0008006" key="6">
    <source>
        <dbReference type="Google" id="ProtNLM"/>
    </source>
</evidence>
<dbReference type="PANTHER" id="PTHR47941">
    <property type="entry name" value="PENTATRICOPEPTIDE REPEAT-CONTAINING PROTEIN 3, MITOCHONDRIAL"/>
    <property type="match status" value="1"/>
</dbReference>
<dbReference type="Pfam" id="PF13812">
    <property type="entry name" value="PPR_3"/>
    <property type="match status" value="1"/>
</dbReference>
<dbReference type="Gene3D" id="1.25.40.10">
    <property type="entry name" value="Tetratricopeptide repeat domain"/>
    <property type="match status" value="2"/>
</dbReference>
<accession>A0A8H4M018</accession>
<feature type="repeat" description="PPR" evidence="2">
    <location>
        <begin position="726"/>
        <end position="760"/>
    </location>
</feature>
<dbReference type="EMBL" id="JAAVMX010000005">
    <property type="protein sequence ID" value="KAF4507965.1"/>
    <property type="molecule type" value="Genomic_DNA"/>
</dbReference>
<feature type="compositionally biased region" description="Polar residues" evidence="3">
    <location>
        <begin position="71"/>
        <end position="91"/>
    </location>
</feature>
<evidence type="ECO:0000256" key="1">
    <source>
        <dbReference type="ARBA" id="ARBA00022737"/>
    </source>
</evidence>
<evidence type="ECO:0000256" key="2">
    <source>
        <dbReference type="PROSITE-ProRule" id="PRU00708"/>
    </source>
</evidence>
<keyword evidence="5" id="KW-1185">Reference proteome</keyword>
<dbReference type="Proteomes" id="UP000557566">
    <property type="component" value="Unassembled WGS sequence"/>
</dbReference>
<protein>
    <recommendedName>
        <fullName evidence="6">Pentatricopeptide repeat protein</fullName>
    </recommendedName>
</protein>
<dbReference type="OrthoDB" id="185373at2759"/>
<evidence type="ECO:0000313" key="4">
    <source>
        <dbReference type="EMBL" id="KAF4507965.1"/>
    </source>
</evidence>